<gene>
    <name evidence="2" type="ORF">SAMN02745129_3812</name>
</gene>
<dbReference type="AlphaFoldDB" id="A0A1M5XYG4"/>
<protein>
    <recommendedName>
        <fullName evidence="1">CASTOR ACT domain-containing protein</fullName>
    </recommendedName>
</protein>
<dbReference type="PIRSF" id="PIRSF008459">
    <property type="entry name" value="UCP008459"/>
    <property type="match status" value="1"/>
</dbReference>
<evidence type="ECO:0000259" key="1">
    <source>
        <dbReference type="Pfam" id="PF13840"/>
    </source>
</evidence>
<dbReference type="SUPFAM" id="SSF55021">
    <property type="entry name" value="ACT-like"/>
    <property type="match status" value="2"/>
</dbReference>
<dbReference type="InterPro" id="IPR051719">
    <property type="entry name" value="CASTOR_mTORC1"/>
</dbReference>
<proteinExistence type="predicted"/>
<dbReference type="Gene3D" id="3.30.2130.10">
    <property type="entry name" value="VC0802-like"/>
    <property type="match status" value="1"/>
</dbReference>
<evidence type="ECO:0000313" key="2">
    <source>
        <dbReference type="EMBL" id="SHI04867.1"/>
    </source>
</evidence>
<dbReference type="STRING" id="299255.SAMN02745129_3812"/>
<accession>A0A1M5XYG4</accession>
<organism evidence="2 3">
    <name type="scientific">Ferrimonas marina</name>
    <dbReference type="NCBI Taxonomy" id="299255"/>
    <lineage>
        <taxon>Bacteria</taxon>
        <taxon>Pseudomonadati</taxon>
        <taxon>Pseudomonadota</taxon>
        <taxon>Gammaproteobacteria</taxon>
        <taxon>Alteromonadales</taxon>
        <taxon>Ferrimonadaceae</taxon>
        <taxon>Ferrimonas</taxon>
    </lineage>
</organism>
<dbReference type="PANTHER" id="PTHR31131:SF6">
    <property type="entry name" value="CASTOR ACT DOMAIN-CONTAINING PROTEIN"/>
    <property type="match status" value="1"/>
</dbReference>
<reference evidence="2 3" key="1">
    <citation type="submission" date="2016-11" db="EMBL/GenBank/DDBJ databases">
        <authorList>
            <person name="Jaros S."/>
            <person name="Januszkiewicz K."/>
            <person name="Wedrychowicz H."/>
        </authorList>
    </citation>
    <scope>NUCLEOTIDE SEQUENCE [LARGE SCALE GENOMIC DNA]</scope>
    <source>
        <strain evidence="2 3">DSM 16917</strain>
    </source>
</reference>
<dbReference type="InterPro" id="IPR045865">
    <property type="entry name" value="ACT-like_dom_sf"/>
</dbReference>
<dbReference type="EMBL" id="FQXG01000006">
    <property type="protein sequence ID" value="SHI04867.1"/>
    <property type="molecule type" value="Genomic_DNA"/>
</dbReference>
<evidence type="ECO:0000313" key="3">
    <source>
        <dbReference type="Proteomes" id="UP000184268"/>
    </source>
</evidence>
<dbReference type="OrthoDB" id="5615858at2"/>
<dbReference type="InterPro" id="IPR016540">
    <property type="entry name" value="UCP008459"/>
</dbReference>
<dbReference type="Proteomes" id="UP000184268">
    <property type="component" value="Unassembled WGS sequence"/>
</dbReference>
<keyword evidence="3" id="KW-1185">Reference proteome</keyword>
<sequence>MHLTLLPTELQILRLPPHSPIDPAWLAAPFFSLTRTDEELSLVLPASCTVEGAKMEPGWRALKVAGPLDFSLVGILAQLSQVLADAGVSLFALSTFDTDYLLVKAERLEDAIDALQQAGHQIDRRR</sequence>
<dbReference type="Pfam" id="PF13840">
    <property type="entry name" value="ACT_7"/>
    <property type="match status" value="1"/>
</dbReference>
<dbReference type="CDD" id="cd04868">
    <property type="entry name" value="ACT_AK-like"/>
    <property type="match status" value="1"/>
</dbReference>
<dbReference type="PANTHER" id="PTHR31131">
    <property type="entry name" value="CHROMOSOME 1, WHOLE GENOME SHOTGUN SEQUENCE"/>
    <property type="match status" value="1"/>
</dbReference>
<name>A0A1M5XYG4_9GAMM</name>
<feature type="domain" description="CASTOR ACT" evidence="1">
    <location>
        <begin position="56"/>
        <end position="116"/>
    </location>
</feature>
<dbReference type="RefSeq" id="WP_067662540.1">
    <property type="nucleotide sequence ID" value="NZ_FQXG01000006.1"/>
</dbReference>
<dbReference type="InterPro" id="IPR027795">
    <property type="entry name" value="CASTOR_ACT_dom"/>
</dbReference>